<evidence type="ECO:0000256" key="6">
    <source>
        <dbReference type="RuleBase" id="RU003567"/>
    </source>
</evidence>
<dbReference type="GO" id="GO:0004176">
    <property type="term" value="F:ATP-dependent peptidase activity"/>
    <property type="evidence" value="ECO:0007669"/>
    <property type="project" value="InterPro"/>
</dbReference>
<dbReference type="GO" id="GO:0009368">
    <property type="term" value="C:endopeptidase Clp complex"/>
    <property type="evidence" value="ECO:0007669"/>
    <property type="project" value="TreeGrafter"/>
</dbReference>
<dbReference type="PRINTS" id="PR00127">
    <property type="entry name" value="CLPPROTEASEP"/>
</dbReference>
<dbReference type="CDD" id="cd07016">
    <property type="entry name" value="S14_ClpP_1"/>
    <property type="match status" value="1"/>
</dbReference>
<dbReference type="NCBIfam" id="NF045542">
    <property type="entry name" value="Clp_rel_HeadMat"/>
    <property type="match status" value="1"/>
</dbReference>
<dbReference type="Proteomes" id="UP000277858">
    <property type="component" value="Chromosome"/>
</dbReference>
<comment type="similarity">
    <text evidence="1 6">Belongs to the peptidase S14 family.</text>
</comment>
<dbReference type="PANTHER" id="PTHR10381">
    <property type="entry name" value="ATP-DEPENDENT CLP PROTEASE PROTEOLYTIC SUBUNIT"/>
    <property type="match status" value="1"/>
</dbReference>
<keyword evidence="8" id="KW-1185">Reference proteome</keyword>
<dbReference type="EMBL" id="LR134473">
    <property type="protein sequence ID" value="VEI04111.1"/>
    <property type="molecule type" value="Genomic_DNA"/>
</dbReference>
<dbReference type="GO" id="GO:0006515">
    <property type="term" value="P:protein quality control for misfolded or incompletely synthesized proteins"/>
    <property type="evidence" value="ECO:0007669"/>
    <property type="project" value="TreeGrafter"/>
</dbReference>
<evidence type="ECO:0000256" key="5">
    <source>
        <dbReference type="ARBA" id="ARBA00022825"/>
    </source>
</evidence>
<keyword evidence="3 7" id="KW-0645">Protease</keyword>
<dbReference type="InterPro" id="IPR001907">
    <property type="entry name" value="ClpP"/>
</dbReference>
<dbReference type="Pfam" id="PF00574">
    <property type="entry name" value="CLP_protease"/>
    <property type="match status" value="1"/>
</dbReference>
<gene>
    <name evidence="7" type="primary">clpP</name>
    <name evidence="7" type="ORF">NCTC13652_02334</name>
</gene>
<sequence>MAAVTSLRGATMAMPPRIEIKNMTIHTADGEPIAGPVSGSLDSVDEVAKAFVDVAPKMPAAADGSAVRGRGVVRKPAGSYTCKMSDDSRSAEVHVYGAIGQDMWGDGVDSSEFVKTVDGLDVDQLTVHVNSPGGDAFAGIAMMNALRRQSAQVDVTVDGLAASAASYIAMGGDTLTMGRNSQLMIHDASGGCWGNAADMEKTADILSKLSDQVAGVYAEKAGGDAARWRDVMRAETWYTADEAVAAGLADSVDESRKPADDSPQDFDLRFFNYAGRRGAPAPVFPEPRAQVAVADSPAVPETNNSEREADMAFIEDVRARLGLSDADEAGILDTLEKLSKRREVPEGVALIDQVKLDELKASAERGAKALADLDAARREQIVDEAISKGKIPPARRDHWLAQMEVDEEGAVQVLDGLDEGTIPLSPIGYVGGVDESGDEADRIYAKAWGDPHAKETH</sequence>
<accession>A0A448P1N2</accession>
<dbReference type="GO" id="GO:0051117">
    <property type="term" value="F:ATPase binding"/>
    <property type="evidence" value="ECO:0007669"/>
    <property type="project" value="TreeGrafter"/>
</dbReference>
<evidence type="ECO:0000256" key="1">
    <source>
        <dbReference type="ARBA" id="ARBA00007039"/>
    </source>
</evidence>
<proteinExistence type="inferred from homology"/>
<keyword evidence="2" id="KW-0963">Cytoplasm</keyword>
<evidence type="ECO:0000256" key="3">
    <source>
        <dbReference type="ARBA" id="ARBA00022670"/>
    </source>
</evidence>
<dbReference type="STRING" id="1122997.GCA_000425285_01144"/>
<keyword evidence="5" id="KW-0720">Serine protease</keyword>
<dbReference type="AlphaFoldDB" id="A0A448P1N2"/>
<evidence type="ECO:0000313" key="7">
    <source>
        <dbReference type="EMBL" id="VEI04111.1"/>
    </source>
</evidence>
<keyword evidence="4 7" id="KW-0378">Hydrolase</keyword>
<dbReference type="PANTHER" id="PTHR10381:SF70">
    <property type="entry name" value="ATP-DEPENDENT CLP PROTEASE PROTEOLYTIC SUBUNIT"/>
    <property type="match status" value="1"/>
</dbReference>
<dbReference type="RefSeq" id="WP_161626002.1">
    <property type="nucleotide sequence ID" value="NZ_LR134473.1"/>
</dbReference>
<reference evidence="7 8" key="1">
    <citation type="submission" date="2018-12" db="EMBL/GenBank/DDBJ databases">
        <authorList>
            <consortium name="Pathogen Informatics"/>
        </authorList>
    </citation>
    <scope>NUCLEOTIDE SEQUENCE [LARGE SCALE GENOMIC DNA]</scope>
    <source>
        <strain evidence="7 8">NCTC13652</strain>
    </source>
</reference>
<dbReference type="InterPro" id="IPR029045">
    <property type="entry name" value="ClpP/crotonase-like_dom_sf"/>
</dbReference>
<evidence type="ECO:0000256" key="2">
    <source>
        <dbReference type="ARBA" id="ARBA00022490"/>
    </source>
</evidence>
<organism evidence="7 8">
    <name type="scientific">Acidipropionibacterium jensenii</name>
    <dbReference type="NCBI Taxonomy" id="1749"/>
    <lineage>
        <taxon>Bacteria</taxon>
        <taxon>Bacillati</taxon>
        <taxon>Actinomycetota</taxon>
        <taxon>Actinomycetes</taxon>
        <taxon>Propionibacteriales</taxon>
        <taxon>Propionibacteriaceae</taxon>
        <taxon>Acidipropionibacterium</taxon>
    </lineage>
</organism>
<evidence type="ECO:0000256" key="4">
    <source>
        <dbReference type="ARBA" id="ARBA00022801"/>
    </source>
</evidence>
<dbReference type="InterPro" id="IPR023562">
    <property type="entry name" value="ClpP/TepA"/>
</dbReference>
<evidence type="ECO:0000313" key="8">
    <source>
        <dbReference type="Proteomes" id="UP000277858"/>
    </source>
</evidence>
<dbReference type="Gene3D" id="3.90.226.10">
    <property type="entry name" value="2-enoyl-CoA Hydratase, Chain A, domain 1"/>
    <property type="match status" value="1"/>
</dbReference>
<dbReference type="GO" id="GO:0004252">
    <property type="term" value="F:serine-type endopeptidase activity"/>
    <property type="evidence" value="ECO:0007669"/>
    <property type="project" value="InterPro"/>
</dbReference>
<name>A0A448P1N2_9ACTN</name>
<protein>
    <recommendedName>
        <fullName evidence="6">ATP-dependent Clp protease proteolytic subunit</fullName>
    </recommendedName>
</protein>
<dbReference type="SUPFAM" id="SSF52096">
    <property type="entry name" value="ClpP/crotonase"/>
    <property type="match status" value="1"/>
</dbReference>